<accession>A0A6M2BTK9</accession>
<organism evidence="2 3">
    <name type="scientific">Solimonas terrae</name>
    <dbReference type="NCBI Taxonomy" id="1396819"/>
    <lineage>
        <taxon>Bacteria</taxon>
        <taxon>Pseudomonadati</taxon>
        <taxon>Pseudomonadota</taxon>
        <taxon>Gammaproteobacteria</taxon>
        <taxon>Nevskiales</taxon>
        <taxon>Nevskiaceae</taxon>
        <taxon>Solimonas</taxon>
    </lineage>
</organism>
<keyword evidence="1" id="KW-0732">Signal</keyword>
<gene>
    <name evidence="2" type="ORF">G7Y85_11790</name>
</gene>
<dbReference type="Proteomes" id="UP000472676">
    <property type="component" value="Unassembled WGS sequence"/>
</dbReference>
<reference evidence="2 3" key="1">
    <citation type="journal article" date="2014" name="Int. J. Syst. Evol. Microbiol.">
        <title>Solimonas terrae sp. nov., isolated from soil.</title>
        <authorList>
            <person name="Kim S.J."/>
            <person name="Moon J.Y."/>
            <person name="Weon H.Y."/>
            <person name="Ahn J.H."/>
            <person name="Chen W.M."/>
            <person name="Kwon S.W."/>
        </authorList>
    </citation>
    <scope>NUCLEOTIDE SEQUENCE [LARGE SCALE GENOMIC DNA]</scope>
    <source>
        <strain evidence="2 3">KIS83-12</strain>
    </source>
</reference>
<dbReference type="NCBIfam" id="NF041384">
    <property type="entry name" value="YHS_seleno_dom"/>
    <property type="match status" value="1"/>
</dbReference>
<comment type="caution">
    <text evidence="2">The sequence shown here is derived from an EMBL/GenBank/DDBJ whole genome shotgun (WGS) entry which is preliminary data.</text>
</comment>
<name>A0A6M2BTK9_9GAMM</name>
<dbReference type="RefSeq" id="WP_166256951.1">
    <property type="nucleotide sequence ID" value="NZ_JAAMOW010000005.1"/>
</dbReference>
<proteinExistence type="predicted"/>
<dbReference type="AlphaFoldDB" id="A0A6M2BTK9"/>
<sequence>MLKQLSRIICLGLALTGAAHAAEPINTTTFGNLAVDGYDVVAYQTDHRAVKGKSDFRTEWHDAKWQFASAEHLQAFRADPQRYAPQYGGYCAYAVADKRLVDIDPEAFTIVDGKLYLNYSRDIQKKWSADRANYIEKADRNWPALSR</sequence>
<evidence type="ECO:0000256" key="1">
    <source>
        <dbReference type="SAM" id="SignalP"/>
    </source>
</evidence>
<feature type="signal peptide" evidence="1">
    <location>
        <begin position="1"/>
        <end position="21"/>
    </location>
</feature>
<evidence type="ECO:0000313" key="3">
    <source>
        <dbReference type="Proteomes" id="UP000472676"/>
    </source>
</evidence>
<evidence type="ECO:0000313" key="2">
    <source>
        <dbReference type="EMBL" id="NGY05453.1"/>
    </source>
</evidence>
<keyword evidence="3" id="KW-1185">Reference proteome</keyword>
<dbReference type="EMBL" id="JAAMOW010000005">
    <property type="protein sequence ID" value="NGY05453.1"/>
    <property type="molecule type" value="Genomic_DNA"/>
</dbReference>
<protein>
    <submittedName>
        <fullName evidence="2">YHS domain-containing protein</fullName>
    </submittedName>
</protein>
<feature type="chain" id="PRO_5027115828" evidence="1">
    <location>
        <begin position="22"/>
        <end position="147"/>
    </location>
</feature>